<dbReference type="Proteomes" id="UP001163321">
    <property type="component" value="Chromosome 6"/>
</dbReference>
<proteinExistence type="predicted"/>
<gene>
    <name evidence="1" type="ORF">PsorP6_009942</name>
</gene>
<dbReference type="EMBL" id="CM047585">
    <property type="protein sequence ID" value="KAI9910751.1"/>
    <property type="molecule type" value="Genomic_DNA"/>
</dbReference>
<name>A0ACC0VXC0_9STRA</name>
<accession>A0ACC0VXC0</accession>
<evidence type="ECO:0000313" key="2">
    <source>
        <dbReference type="Proteomes" id="UP001163321"/>
    </source>
</evidence>
<sequence length="202" mass="22694">MQTTALDAAACRTEAHEMATECVHYLVKELVRGDLARAIELKWRALEHRVEEHLLWQAASIASIVPVALYFLHAQATARKHCIVLQELDLLGAKLYLVEHGHCDSMVLSTMAGDEVVALLVDAVYKSSFAPHMTYHERRRQEILPLEIVLTLSRKQSSETFTHVTRSLTRYAVEAAVSTSRTPAACTLLWEFLELFLTHAAS</sequence>
<reference evidence="1 2" key="1">
    <citation type="journal article" date="2022" name="bioRxiv">
        <title>The genome of the oomycete Peronosclerospora sorghi, a cosmopolitan pathogen of maize and sorghum, is inflated with dispersed pseudogenes.</title>
        <authorList>
            <person name="Fletcher K."/>
            <person name="Martin F."/>
            <person name="Isakeit T."/>
            <person name="Cavanaugh K."/>
            <person name="Magill C."/>
            <person name="Michelmore R."/>
        </authorList>
    </citation>
    <scope>NUCLEOTIDE SEQUENCE [LARGE SCALE GENOMIC DNA]</scope>
    <source>
        <strain evidence="1">P6</strain>
    </source>
</reference>
<evidence type="ECO:0000313" key="1">
    <source>
        <dbReference type="EMBL" id="KAI9910751.1"/>
    </source>
</evidence>
<organism evidence="1 2">
    <name type="scientific">Peronosclerospora sorghi</name>
    <dbReference type="NCBI Taxonomy" id="230839"/>
    <lineage>
        <taxon>Eukaryota</taxon>
        <taxon>Sar</taxon>
        <taxon>Stramenopiles</taxon>
        <taxon>Oomycota</taxon>
        <taxon>Peronosporomycetes</taxon>
        <taxon>Peronosporales</taxon>
        <taxon>Peronosporaceae</taxon>
        <taxon>Peronosclerospora</taxon>
    </lineage>
</organism>
<comment type="caution">
    <text evidence="1">The sequence shown here is derived from an EMBL/GenBank/DDBJ whole genome shotgun (WGS) entry which is preliminary data.</text>
</comment>
<protein>
    <submittedName>
        <fullName evidence="1">Uncharacterized protein</fullName>
    </submittedName>
</protein>
<keyword evidence="2" id="KW-1185">Reference proteome</keyword>